<dbReference type="InterPro" id="IPR000014">
    <property type="entry name" value="PAS"/>
</dbReference>
<keyword evidence="13" id="KW-0067">ATP-binding</keyword>
<evidence type="ECO:0000256" key="2">
    <source>
        <dbReference type="ARBA" id="ARBA00012438"/>
    </source>
</evidence>
<feature type="domain" description="PAC" evidence="18">
    <location>
        <begin position="228"/>
        <end position="280"/>
    </location>
</feature>
<keyword evidence="7" id="KW-0285">Flavoprotein</keyword>
<reference evidence="20" key="1">
    <citation type="journal article" date="2019" name="Int. J. Syst. Evol. Microbiol.">
        <title>The Global Catalogue of Microorganisms (GCM) 10K type strain sequencing project: providing services to taxonomists for standard genome sequencing and annotation.</title>
        <authorList>
            <consortium name="The Broad Institute Genomics Platform"/>
            <consortium name="The Broad Institute Genome Sequencing Center for Infectious Disease"/>
            <person name="Wu L."/>
            <person name="Ma J."/>
        </authorList>
    </citation>
    <scope>NUCLEOTIDE SEQUENCE [LARGE SCALE GENOMIC DNA]</scope>
    <source>
        <strain evidence="20">KACC 12633</strain>
    </source>
</reference>
<keyword evidence="16" id="KW-0675">Receptor</keyword>
<evidence type="ECO:0000256" key="12">
    <source>
        <dbReference type="ARBA" id="ARBA00022777"/>
    </source>
</evidence>
<dbReference type="EC" id="2.7.13.3" evidence="2"/>
<evidence type="ECO:0000256" key="16">
    <source>
        <dbReference type="ARBA" id="ARBA00023170"/>
    </source>
</evidence>
<keyword evidence="5" id="KW-0597">Phosphoprotein</keyword>
<dbReference type="InterPro" id="IPR013656">
    <property type="entry name" value="PAS_4"/>
</dbReference>
<evidence type="ECO:0000256" key="5">
    <source>
        <dbReference type="ARBA" id="ARBA00022553"/>
    </source>
</evidence>
<dbReference type="SMART" id="SM00091">
    <property type="entry name" value="PAS"/>
    <property type="match status" value="2"/>
</dbReference>
<evidence type="ECO:0000256" key="14">
    <source>
        <dbReference type="ARBA" id="ARBA00022991"/>
    </source>
</evidence>
<keyword evidence="6" id="KW-0716">Sensory transduction</keyword>
<comment type="caution">
    <text evidence="19">The sequence shown here is derived from an EMBL/GenBank/DDBJ whole genome shotgun (WGS) entry which is preliminary data.</text>
</comment>
<dbReference type="PANTHER" id="PTHR41523:SF8">
    <property type="entry name" value="ETHYLENE RESPONSE SENSOR PROTEIN"/>
    <property type="match status" value="1"/>
</dbReference>
<keyword evidence="14" id="KW-0157">Chromophore</keyword>
<dbReference type="Gene3D" id="3.30.565.10">
    <property type="entry name" value="Histidine kinase-like ATPase, C-terminal domain"/>
    <property type="match status" value="1"/>
</dbReference>
<dbReference type="SMART" id="SM00911">
    <property type="entry name" value="HWE_HK"/>
    <property type="match status" value="1"/>
</dbReference>
<keyword evidence="12" id="KW-0418">Kinase</keyword>
<name>A0ABW0PPR6_9HYPH</name>
<evidence type="ECO:0000256" key="11">
    <source>
        <dbReference type="ARBA" id="ARBA00022741"/>
    </source>
</evidence>
<dbReference type="PROSITE" id="PS50113">
    <property type="entry name" value="PAC"/>
    <property type="match status" value="2"/>
</dbReference>
<evidence type="ECO:0000259" key="17">
    <source>
        <dbReference type="PROSITE" id="PS50112"/>
    </source>
</evidence>
<sequence>MGSAFDAVIKDTSLNEPELTDLARMAQSLGQIRDFVDALPAAIYTVDAQGWITSYNEAAAALWGRRPVLNAEQWCGAWRLYRPDGSPLPHDQCPTAIALKEGRPIRAAEAIAERPDGTRVPFSSYPTPLRDGQGNIIGAVNMLVDITERKRSDLSAAVLSAIVESSHDAIISKDLNGVVVSWNAGAQSLFGYSPEEMVGKPIALLIPPDRQDEEPAILRRIRNGERVDHFETVRRRKDGSLVEISLTISPVRDRDGKIVGASKIARDISERRNAEQQQRLIVREMSHRIKNLFAIAGSIVSMSARSAETPAELAQAVRQRLAALTRAHELTRPGLIDDIEPVSGAQSLRTLIEAIMLPYRDGEGETGLRLVLAGPELFVTGSAIASLALVFHEFATNAAKYGALAVAEGRVEVVWSVREGMLVVDWREIGGPPIAERPQRHGFGSTLANRVVIGQFAGTLDYAWNLDGVVIHLEMQIDKLS</sequence>
<dbReference type="CDD" id="cd00130">
    <property type="entry name" value="PAS"/>
    <property type="match status" value="2"/>
</dbReference>
<dbReference type="InterPro" id="IPR036890">
    <property type="entry name" value="HATPase_C_sf"/>
</dbReference>
<dbReference type="RefSeq" id="WP_266342649.1">
    <property type="nucleotide sequence ID" value="NZ_JAPKNH010000002.1"/>
</dbReference>
<feature type="domain" description="PAS" evidence="17">
    <location>
        <begin position="28"/>
        <end position="64"/>
    </location>
</feature>
<evidence type="ECO:0000259" key="18">
    <source>
        <dbReference type="PROSITE" id="PS50113"/>
    </source>
</evidence>
<dbReference type="PROSITE" id="PS50112">
    <property type="entry name" value="PAS"/>
    <property type="match status" value="2"/>
</dbReference>
<evidence type="ECO:0000256" key="1">
    <source>
        <dbReference type="ARBA" id="ARBA00000085"/>
    </source>
</evidence>
<keyword evidence="10" id="KW-0677">Repeat</keyword>
<dbReference type="PANTHER" id="PTHR41523">
    <property type="entry name" value="TWO-COMPONENT SYSTEM SENSOR PROTEIN"/>
    <property type="match status" value="1"/>
</dbReference>
<keyword evidence="9" id="KW-0808">Transferase</keyword>
<dbReference type="SMART" id="SM00086">
    <property type="entry name" value="PAC"/>
    <property type="match status" value="2"/>
</dbReference>
<evidence type="ECO:0000256" key="8">
    <source>
        <dbReference type="ARBA" id="ARBA00022643"/>
    </source>
</evidence>
<feature type="domain" description="PAS" evidence="17">
    <location>
        <begin position="155"/>
        <end position="225"/>
    </location>
</feature>
<evidence type="ECO:0000256" key="6">
    <source>
        <dbReference type="ARBA" id="ARBA00022606"/>
    </source>
</evidence>
<dbReference type="EMBL" id="JBHSML010000002">
    <property type="protein sequence ID" value="MFC5514619.1"/>
    <property type="molecule type" value="Genomic_DNA"/>
</dbReference>
<keyword evidence="11" id="KW-0547">Nucleotide-binding</keyword>
<dbReference type="Proteomes" id="UP001596150">
    <property type="component" value="Unassembled WGS sequence"/>
</dbReference>
<dbReference type="InterPro" id="IPR013767">
    <property type="entry name" value="PAS_fold"/>
</dbReference>
<accession>A0ABW0PPR6</accession>
<comment type="catalytic activity">
    <reaction evidence="1">
        <text>ATP + protein L-histidine = ADP + protein N-phospho-L-histidine.</text>
        <dbReference type="EC" id="2.7.13.3"/>
    </reaction>
</comment>
<evidence type="ECO:0000256" key="4">
    <source>
        <dbReference type="ARBA" id="ARBA00022543"/>
    </source>
</evidence>
<evidence type="ECO:0000313" key="20">
    <source>
        <dbReference type="Proteomes" id="UP001596150"/>
    </source>
</evidence>
<keyword evidence="15" id="KW-0843">Virulence</keyword>
<keyword evidence="8" id="KW-0288">FMN</keyword>
<organism evidence="19 20">
    <name type="scientific">Kaistia terrae</name>
    <dbReference type="NCBI Taxonomy" id="537017"/>
    <lineage>
        <taxon>Bacteria</taxon>
        <taxon>Pseudomonadati</taxon>
        <taxon>Pseudomonadota</taxon>
        <taxon>Alphaproteobacteria</taxon>
        <taxon>Hyphomicrobiales</taxon>
        <taxon>Kaistiaceae</taxon>
        <taxon>Kaistia</taxon>
    </lineage>
</organism>
<dbReference type="InterPro" id="IPR000700">
    <property type="entry name" value="PAS-assoc_C"/>
</dbReference>
<dbReference type="Pfam" id="PF00989">
    <property type="entry name" value="PAS"/>
    <property type="match status" value="1"/>
</dbReference>
<feature type="domain" description="PAC" evidence="18">
    <location>
        <begin position="106"/>
        <end position="158"/>
    </location>
</feature>
<keyword evidence="4" id="KW-0600">Photoreceptor protein</keyword>
<evidence type="ECO:0000256" key="15">
    <source>
        <dbReference type="ARBA" id="ARBA00023026"/>
    </source>
</evidence>
<dbReference type="NCBIfam" id="TIGR00229">
    <property type="entry name" value="sensory_box"/>
    <property type="match status" value="2"/>
</dbReference>
<protein>
    <recommendedName>
        <fullName evidence="3">Blue-light-activated histidine kinase</fullName>
        <ecNumber evidence="2">2.7.13.3</ecNumber>
    </recommendedName>
</protein>
<dbReference type="Pfam" id="PF08448">
    <property type="entry name" value="PAS_4"/>
    <property type="match status" value="1"/>
</dbReference>
<dbReference type="Pfam" id="PF07536">
    <property type="entry name" value="HWE_HK"/>
    <property type="match status" value="1"/>
</dbReference>
<dbReference type="InterPro" id="IPR011102">
    <property type="entry name" value="Sig_transdc_His_kinase_HWE"/>
</dbReference>
<keyword evidence="20" id="KW-1185">Reference proteome</keyword>
<evidence type="ECO:0000256" key="10">
    <source>
        <dbReference type="ARBA" id="ARBA00022737"/>
    </source>
</evidence>
<gene>
    <name evidence="19" type="ORF">ACFPP9_02465</name>
</gene>
<dbReference type="InterPro" id="IPR001610">
    <property type="entry name" value="PAC"/>
</dbReference>
<evidence type="ECO:0000256" key="13">
    <source>
        <dbReference type="ARBA" id="ARBA00022840"/>
    </source>
</evidence>
<evidence type="ECO:0000256" key="9">
    <source>
        <dbReference type="ARBA" id="ARBA00022679"/>
    </source>
</evidence>
<dbReference type="Gene3D" id="3.30.450.20">
    <property type="entry name" value="PAS domain"/>
    <property type="match status" value="2"/>
</dbReference>
<proteinExistence type="predicted"/>
<dbReference type="InterPro" id="IPR035965">
    <property type="entry name" value="PAS-like_dom_sf"/>
</dbReference>
<evidence type="ECO:0000256" key="7">
    <source>
        <dbReference type="ARBA" id="ARBA00022630"/>
    </source>
</evidence>
<evidence type="ECO:0000313" key="19">
    <source>
        <dbReference type="EMBL" id="MFC5514619.1"/>
    </source>
</evidence>
<dbReference type="SUPFAM" id="SSF55785">
    <property type="entry name" value="PYP-like sensor domain (PAS domain)"/>
    <property type="match status" value="2"/>
</dbReference>
<evidence type="ECO:0000256" key="3">
    <source>
        <dbReference type="ARBA" id="ARBA00021740"/>
    </source>
</evidence>